<dbReference type="InterPro" id="IPR012292">
    <property type="entry name" value="Globin/Proto"/>
</dbReference>
<protein>
    <submittedName>
        <fullName evidence="1">Hemoglobin-like protein</fullName>
    </submittedName>
</protein>
<proteinExistence type="predicted"/>
<dbReference type="RefSeq" id="WP_116764178.1">
    <property type="nucleotide sequence ID" value="NZ_QCZH01000019.1"/>
</dbReference>
<dbReference type="Gene3D" id="1.10.490.10">
    <property type="entry name" value="Globins"/>
    <property type="match status" value="1"/>
</dbReference>
<comment type="caution">
    <text evidence="1">The sequence shown here is derived from an EMBL/GenBank/DDBJ whole genome shotgun (WGS) entry which is preliminary data.</text>
</comment>
<accession>A0A2U1JRJ5</accession>
<dbReference type="AlphaFoldDB" id="A0A2U1JRJ5"/>
<dbReference type="Proteomes" id="UP000245618">
    <property type="component" value="Unassembled WGS sequence"/>
</dbReference>
<dbReference type="InterPro" id="IPR009050">
    <property type="entry name" value="Globin-like_sf"/>
</dbReference>
<dbReference type="EMBL" id="QCZH01000019">
    <property type="protein sequence ID" value="PWA07742.1"/>
    <property type="molecule type" value="Genomic_DNA"/>
</dbReference>
<sequence>MKPDIKNRADIEKLVNVFYDKIKTDAEIGYFFTEVARVDWGKHLPIMYNFWENILFSTGNFDGNPMLKHKELNKKSKLNPTHFLHWNTLFNDTVDELFAGERATEIKQRAKNIAAVMMTKALE</sequence>
<keyword evidence="2" id="KW-1185">Reference proteome</keyword>
<gene>
    <name evidence="1" type="ORF">DB891_13855</name>
</gene>
<dbReference type="OrthoDB" id="25954at2"/>
<dbReference type="GO" id="GO:0019825">
    <property type="term" value="F:oxygen binding"/>
    <property type="evidence" value="ECO:0007669"/>
    <property type="project" value="InterPro"/>
</dbReference>
<dbReference type="GO" id="GO:0020037">
    <property type="term" value="F:heme binding"/>
    <property type="evidence" value="ECO:0007669"/>
    <property type="project" value="InterPro"/>
</dbReference>
<dbReference type="SUPFAM" id="SSF46458">
    <property type="entry name" value="Globin-like"/>
    <property type="match status" value="1"/>
</dbReference>
<reference evidence="1 2" key="1">
    <citation type="submission" date="2018-04" db="EMBL/GenBank/DDBJ databases">
        <title>Flavobacterium sp. nov., isolated from glacier ice.</title>
        <authorList>
            <person name="Liu Q."/>
            <person name="Xin Y.-H."/>
        </authorList>
    </citation>
    <scope>NUCLEOTIDE SEQUENCE [LARGE SCALE GENOMIC DNA]</scope>
    <source>
        <strain evidence="1 2">LB2P30</strain>
    </source>
</reference>
<evidence type="ECO:0000313" key="1">
    <source>
        <dbReference type="EMBL" id="PWA07742.1"/>
    </source>
</evidence>
<organism evidence="1 2">
    <name type="scientific">Flavobacterium laiguense</name>
    <dbReference type="NCBI Taxonomy" id="2169409"/>
    <lineage>
        <taxon>Bacteria</taxon>
        <taxon>Pseudomonadati</taxon>
        <taxon>Bacteroidota</taxon>
        <taxon>Flavobacteriia</taxon>
        <taxon>Flavobacteriales</taxon>
        <taxon>Flavobacteriaceae</taxon>
        <taxon>Flavobacterium</taxon>
    </lineage>
</organism>
<name>A0A2U1JRJ5_9FLAO</name>
<evidence type="ECO:0000313" key="2">
    <source>
        <dbReference type="Proteomes" id="UP000245618"/>
    </source>
</evidence>
<dbReference type="CDD" id="cd08916">
    <property type="entry name" value="TrHb3_P"/>
    <property type="match status" value="1"/>
</dbReference>